<dbReference type="Proteomes" id="UP000256645">
    <property type="component" value="Unassembled WGS sequence"/>
</dbReference>
<keyword evidence="2" id="KW-0472">Membrane</keyword>
<keyword evidence="2" id="KW-0812">Transmembrane</keyword>
<reference evidence="4 5" key="1">
    <citation type="journal article" date="2018" name="IMA Fungus">
        <title>IMA Genome-F 9: Draft genome sequence of Annulohypoxylon stygium, Aspergillus mulundensis, Berkeleyomyces basicola (syn. Thielaviopsis basicola), Ceratocystis smalleyi, two Cercospora beticola strains, Coleophoma cylindrospora, Fusarium fracticaudum, Phialophora cf. hyalina, and Morchella septimelata.</title>
        <authorList>
            <person name="Wingfield B.D."/>
            <person name="Bills G.F."/>
            <person name="Dong Y."/>
            <person name="Huang W."/>
            <person name="Nel W.J."/>
            <person name="Swalarsk-Parry B.S."/>
            <person name="Vaghefi N."/>
            <person name="Wilken P.M."/>
            <person name="An Z."/>
            <person name="de Beer Z.W."/>
            <person name="De Vos L."/>
            <person name="Chen L."/>
            <person name="Duong T.A."/>
            <person name="Gao Y."/>
            <person name="Hammerbacher A."/>
            <person name="Kikkert J.R."/>
            <person name="Li Y."/>
            <person name="Li H."/>
            <person name="Li K."/>
            <person name="Li Q."/>
            <person name="Liu X."/>
            <person name="Ma X."/>
            <person name="Naidoo K."/>
            <person name="Pethybridge S.J."/>
            <person name="Sun J."/>
            <person name="Steenkamp E.T."/>
            <person name="van der Nest M.A."/>
            <person name="van Wyk S."/>
            <person name="Wingfield M.J."/>
            <person name="Xiong C."/>
            <person name="Yue Q."/>
            <person name="Zhang X."/>
        </authorList>
    </citation>
    <scope>NUCLEOTIDE SEQUENCE [LARGE SCALE GENOMIC DNA]</scope>
    <source>
        <strain evidence="4 5">BP6252</strain>
    </source>
</reference>
<feature type="region of interest" description="Disordered" evidence="1">
    <location>
        <begin position="627"/>
        <end position="656"/>
    </location>
</feature>
<proteinExistence type="predicted"/>
<protein>
    <recommendedName>
        <fullName evidence="3">LITAF domain-containing protein</fullName>
    </recommendedName>
</protein>
<dbReference type="Pfam" id="PF10601">
    <property type="entry name" value="zf-LITAF-like"/>
    <property type="match status" value="1"/>
</dbReference>
<dbReference type="OrthoDB" id="5215637at2759"/>
<keyword evidence="2" id="KW-1133">Transmembrane helix</keyword>
<evidence type="ECO:0000313" key="4">
    <source>
        <dbReference type="EMBL" id="RDW77592.1"/>
    </source>
</evidence>
<dbReference type="PROSITE" id="PS51837">
    <property type="entry name" value="LITAF"/>
    <property type="match status" value="1"/>
</dbReference>
<dbReference type="InterPro" id="IPR006629">
    <property type="entry name" value="LITAF"/>
</dbReference>
<evidence type="ECO:0000256" key="2">
    <source>
        <dbReference type="SAM" id="Phobius"/>
    </source>
</evidence>
<feature type="compositionally biased region" description="Polar residues" evidence="1">
    <location>
        <begin position="261"/>
        <end position="280"/>
    </location>
</feature>
<feature type="compositionally biased region" description="Basic and acidic residues" evidence="1">
    <location>
        <begin position="109"/>
        <end position="126"/>
    </location>
</feature>
<evidence type="ECO:0000259" key="3">
    <source>
        <dbReference type="PROSITE" id="PS51837"/>
    </source>
</evidence>
<feature type="compositionally biased region" description="Low complexity" evidence="1">
    <location>
        <begin position="319"/>
        <end position="330"/>
    </location>
</feature>
<feature type="transmembrane region" description="Helical" evidence="2">
    <location>
        <begin position="396"/>
        <end position="420"/>
    </location>
</feature>
<sequence>MSMGGLAPSTQLNARTPDFCEEVRAARESLGPGSQGAWTRTLAVDRTQALPGVTTASGRGDRRSRSSGILTVSTPGGGILVAGTQKHIDPPSGTGLDAVDRARARRRSERHDERREFSSRDRKDSYPVHYSHRASRKSLADERYCERDDIEHGSGNNSHHTVVMATVAKGWTTVVIIMEDRTALQEISIMARDAKDHTSTAKNSHTAHEMNVVPMQTQSTATIAFVRSGIQESETQMDGAQDIEKVPAVLPDLDAPDDSTPESVSSVDTSEVYTSESYSLLTPVDPDFDGESTGEREEPDSKPNYHHNQCELFTISEKQQNSPPSSSTSNAGVGKQLESTDAHPLGPYKVTRRHQTTDQAQLVEMIAIIRTLQAEPREVDCPCCGRRALTITRLQMGGCIAVAVVGTAAAFCCLCCLIPMCIPSAYNVKHLCGSYRFPTKPTEFRDSENGFRLKEVVVIVGKASMQAPKIEPPDCIYHQTPGNAVFEGNAQVKKIVIDMIPRYFYSQVMFCVQSGQQNPQETIPECCISGACPKIIPTLGETDPHQFEGSCTDKTWNSPDCPSFCKSGNLSENLANGMWNCGQGNWCCSAYTGDTSYCERDTAVFYLGGYANLTTIGGASVTVSSTASPSTSVPAKTTQSSSTTPTSTMVSPSTTASPGLSGGVKAGIGISVAAGVVALFALGFFVYRQRKSTKSLTEQVQLLASGKNDYKDPRVELASLPLGPEHTGGEGYTYRPGHESYELPDRERYELAAQDPAELADERLWRG</sequence>
<keyword evidence="5" id="KW-1185">Reference proteome</keyword>
<gene>
    <name evidence="4" type="ORF">BP6252_05645</name>
</gene>
<feature type="region of interest" description="Disordered" evidence="1">
    <location>
        <begin position="721"/>
        <end position="740"/>
    </location>
</feature>
<evidence type="ECO:0000313" key="5">
    <source>
        <dbReference type="Proteomes" id="UP000256645"/>
    </source>
</evidence>
<dbReference type="EMBL" id="PDLM01000005">
    <property type="protein sequence ID" value="RDW77592.1"/>
    <property type="molecule type" value="Genomic_DNA"/>
</dbReference>
<comment type="caution">
    <text evidence="4">The sequence shown here is derived from an EMBL/GenBank/DDBJ whole genome shotgun (WGS) entry which is preliminary data.</text>
</comment>
<organism evidence="4 5">
    <name type="scientific">Coleophoma cylindrospora</name>
    <dbReference type="NCBI Taxonomy" id="1849047"/>
    <lineage>
        <taxon>Eukaryota</taxon>
        <taxon>Fungi</taxon>
        <taxon>Dikarya</taxon>
        <taxon>Ascomycota</taxon>
        <taxon>Pezizomycotina</taxon>
        <taxon>Leotiomycetes</taxon>
        <taxon>Helotiales</taxon>
        <taxon>Dermateaceae</taxon>
        <taxon>Coleophoma</taxon>
    </lineage>
</organism>
<feature type="compositionally biased region" description="Basic and acidic residues" evidence="1">
    <location>
        <begin position="293"/>
        <end position="303"/>
    </location>
</feature>
<dbReference type="AlphaFoldDB" id="A0A3D8RU16"/>
<feature type="region of interest" description="Disordered" evidence="1">
    <location>
        <begin position="49"/>
        <end position="133"/>
    </location>
</feature>
<accession>A0A3D8RU16</accession>
<feature type="domain" description="LITAF" evidence="3">
    <location>
        <begin position="360"/>
        <end position="449"/>
    </location>
</feature>
<feature type="region of interest" description="Disordered" evidence="1">
    <location>
        <begin position="251"/>
        <end position="354"/>
    </location>
</feature>
<name>A0A3D8RU16_9HELO</name>
<evidence type="ECO:0000256" key="1">
    <source>
        <dbReference type="SAM" id="MobiDB-lite"/>
    </source>
</evidence>
<feature type="transmembrane region" description="Helical" evidence="2">
    <location>
        <begin position="666"/>
        <end position="687"/>
    </location>
</feature>